<evidence type="ECO:0000313" key="2">
    <source>
        <dbReference type="Proteomes" id="UP000244893"/>
    </source>
</evidence>
<organism evidence="1 2">
    <name type="scientific">Amnibacterium flavum</name>
    <dbReference type="NCBI Taxonomy" id="2173173"/>
    <lineage>
        <taxon>Bacteria</taxon>
        <taxon>Bacillati</taxon>
        <taxon>Actinomycetota</taxon>
        <taxon>Actinomycetes</taxon>
        <taxon>Micrococcales</taxon>
        <taxon>Microbacteriaceae</taxon>
        <taxon>Amnibacterium</taxon>
    </lineage>
</organism>
<comment type="caution">
    <text evidence="1">The sequence shown here is derived from an EMBL/GenBank/DDBJ whole genome shotgun (WGS) entry which is preliminary data.</text>
</comment>
<keyword evidence="2" id="KW-1185">Reference proteome</keyword>
<reference evidence="1 2" key="1">
    <citation type="submission" date="2018-05" db="EMBL/GenBank/DDBJ databases">
        <title>Amnibacterium sp. M8JJ-5, whole genome shotgun sequence.</title>
        <authorList>
            <person name="Tuo L."/>
        </authorList>
    </citation>
    <scope>NUCLEOTIDE SEQUENCE [LARGE SCALE GENOMIC DNA]</scope>
    <source>
        <strain evidence="1 2">M8JJ-5</strain>
    </source>
</reference>
<dbReference type="Proteomes" id="UP000244893">
    <property type="component" value="Unassembled WGS sequence"/>
</dbReference>
<dbReference type="EMBL" id="QEOP01000002">
    <property type="protein sequence ID" value="PVZ93857.1"/>
    <property type="molecule type" value="Genomic_DNA"/>
</dbReference>
<name>A0A2V1HU86_9MICO</name>
<dbReference type="AlphaFoldDB" id="A0A2V1HU86"/>
<dbReference type="RefSeq" id="WP_116756371.1">
    <property type="nucleotide sequence ID" value="NZ_JBHUEX010000001.1"/>
</dbReference>
<gene>
    <name evidence="1" type="ORF">DDQ50_08735</name>
</gene>
<proteinExistence type="predicted"/>
<sequence length="79" mass="8539">MSASTSYCAYCVTPFSARRADALYCTDAHRAAATRERVAARARHAEVVAALLRQRDARLLAEVEADAAEILRAPTMSVA</sequence>
<protein>
    <submittedName>
        <fullName evidence="1">Uncharacterized protein</fullName>
    </submittedName>
</protein>
<evidence type="ECO:0000313" key="1">
    <source>
        <dbReference type="EMBL" id="PVZ93857.1"/>
    </source>
</evidence>
<accession>A0A2V1HU86</accession>